<keyword evidence="11" id="KW-0238">DNA-binding</keyword>
<keyword evidence="8" id="KW-0862">Zinc</keyword>
<feature type="compositionally biased region" description="Basic and acidic residues" evidence="15">
    <location>
        <begin position="382"/>
        <end position="395"/>
    </location>
</feature>
<evidence type="ECO:0000256" key="7">
    <source>
        <dbReference type="ARBA" id="ARBA00022771"/>
    </source>
</evidence>
<evidence type="ECO:0000256" key="5">
    <source>
        <dbReference type="ARBA" id="ARBA00022723"/>
    </source>
</evidence>
<evidence type="ECO:0000259" key="16">
    <source>
        <dbReference type="PROSITE" id="PS50157"/>
    </source>
</evidence>
<dbReference type="GO" id="GO:0003677">
    <property type="term" value="F:DNA binding"/>
    <property type="evidence" value="ECO:0007669"/>
    <property type="project" value="UniProtKB-KW"/>
</dbReference>
<dbReference type="SMART" id="SM00355">
    <property type="entry name" value="ZnF_C2H2"/>
    <property type="match status" value="9"/>
</dbReference>
<evidence type="ECO:0000256" key="12">
    <source>
        <dbReference type="ARBA" id="ARBA00023163"/>
    </source>
</evidence>
<gene>
    <name evidence="17" type="ORF">OJAV_G00043440</name>
</gene>
<dbReference type="GO" id="GO:0005634">
    <property type="term" value="C:nucleus"/>
    <property type="evidence" value="ECO:0007669"/>
    <property type="project" value="UniProtKB-SubCell"/>
</dbReference>
<dbReference type="FunFam" id="3.30.160.60:FF:002349">
    <property type="entry name" value="Zinc finger and BTB domain-containing 40"/>
    <property type="match status" value="1"/>
</dbReference>
<evidence type="ECO:0000256" key="8">
    <source>
        <dbReference type="ARBA" id="ARBA00022833"/>
    </source>
</evidence>
<dbReference type="EMBL" id="CM012441">
    <property type="protein sequence ID" value="RVE72886.1"/>
    <property type="molecule type" value="Genomic_DNA"/>
</dbReference>
<keyword evidence="7 14" id="KW-0863">Zinc-finger</keyword>
<dbReference type="OrthoDB" id="9931612at2759"/>
<evidence type="ECO:0000256" key="2">
    <source>
        <dbReference type="ARBA" id="ARBA00004123"/>
    </source>
</evidence>
<feature type="domain" description="C2H2-type" evidence="16">
    <location>
        <begin position="234"/>
        <end position="257"/>
    </location>
</feature>
<sequence>MVAHMKRCSMSNQREQQCPQCPEKLANQRALRRHQAEAHPSPTRSRKKVACDLCGRSFAHPSGMLYHKRTEHFDERPFTCDECGAKFGANSSLKNHMRLHTGERPYLCKHCDMSFSVAAALAYHTKKKHSEGKMYVCQYCKAVFAQSIELTRHVRTHTGDRPYVCRECGRGYSQASGLTVHLHTFHTFLWKNTSSISRSSTQRIFNVFAFESDRVVKQPALCKQTLTHVGSKPFCCELCNKSYQQLSGLWYHNRTNHPDVFASHTRQLKTLVQCDVCFKFFPSAASLSRHRTADHQDSEVSVMRCLFCKEALDERLQEHVCKQHMSQSGDAFSCPLCSLICSSMLELQEHLLSSHMEAPSEQESSADQQASTSSMVDSAEGVAKDETVESKKSSEGKQQVGMGRQVLVALPNGGGAGEVVEVNMYELLDNSVTFVCGEKTS</sequence>
<evidence type="ECO:0000256" key="3">
    <source>
        <dbReference type="ARBA" id="ARBA00006991"/>
    </source>
</evidence>
<evidence type="ECO:0000256" key="10">
    <source>
        <dbReference type="ARBA" id="ARBA00023015"/>
    </source>
</evidence>
<dbReference type="Pfam" id="PF00096">
    <property type="entry name" value="zf-C2H2"/>
    <property type="match status" value="4"/>
</dbReference>
<comment type="function">
    <text evidence="1">May be involved in transcriptional regulation.</text>
</comment>
<keyword evidence="12" id="KW-0804">Transcription</keyword>
<evidence type="ECO:0000313" key="17">
    <source>
        <dbReference type="EMBL" id="RVE72886.1"/>
    </source>
</evidence>
<dbReference type="PROSITE" id="PS50157">
    <property type="entry name" value="ZINC_FINGER_C2H2_2"/>
    <property type="match status" value="7"/>
</dbReference>
<dbReference type="FunFam" id="3.30.160.60:FF:000696">
    <property type="entry name" value="Zinc finger and BTB domain containing 40"/>
    <property type="match status" value="1"/>
</dbReference>
<evidence type="ECO:0000256" key="13">
    <source>
        <dbReference type="ARBA" id="ARBA00023242"/>
    </source>
</evidence>
<dbReference type="FunFam" id="3.30.160.60:FF:000917">
    <property type="entry name" value="Zinc finger and BTB domain containing 40"/>
    <property type="match status" value="1"/>
</dbReference>
<evidence type="ECO:0000256" key="6">
    <source>
        <dbReference type="ARBA" id="ARBA00022737"/>
    </source>
</evidence>
<dbReference type="GO" id="GO:0008270">
    <property type="term" value="F:zinc ion binding"/>
    <property type="evidence" value="ECO:0007669"/>
    <property type="project" value="UniProtKB-KW"/>
</dbReference>
<accession>A0A3S2Q7Q7</accession>
<dbReference type="InterPro" id="IPR050888">
    <property type="entry name" value="ZnF_C2H2-type_TF"/>
</dbReference>
<reference evidence="17 18" key="2">
    <citation type="submission" date="2019-01" db="EMBL/GenBank/DDBJ databases">
        <title>A chromosome length genome reference of the Java medaka (oryzias javanicus).</title>
        <authorList>
            <person name="Herpin A."/>
            <person name="Takehana Y."/>
            <person name="Naruse K."/>
            <person name="Ansai S."/>
            <person name="Kawaguchi M."/>
        </authorList>
    </citation>
    <scope>NUCLEOTIDE SEQUENCE [LARGE SCALE GENOMIC DNA]</scope>
    <source>
        <strain evidence="17">RS831</strain>
        <tissue evidence="17">Whole body</tissue>
    </source>
</reference>
<dbReference type="InterPro" id="IPR036236">
    <property type="entry name" value="Znf_C2H2_sf"/>
</dbReference>
<feature type="compositionally biased region" description="Low complexity" evidence="15">
    <location>
        <begin position="357"/>
        <end position="374"/>
    </location>
</feature>
<evidence type="ECO:0000256" key="9">
    <source>
        <dbReference type="ARBA" id="ARBA00022843"/>
    </source>
</evidence>
<evidence type="ECO:0000256" key="4">
    <source>
        <dbReference type="ARBA" id="ARBA00022499"/>
    </source>
</evidence>
<dbReference type="InterPro" id="IPR013087">
    <property type="entry name" value="Znf_C2H2_type"/>
</dbReference>
<reference evidence="17 18" key="1">
    <citation type="submission" date="2018-11" db="EMBL/GenBank/DDBJ databases">
        <authorList>
            <person name="Lopez-Roques C."/>
            <person name="Donnadieu C."/>
            <person name="Bouchez O."/>
            <person name="Klopp C."/>
            <person name="Cabau C."/>
            <person name="Zahm M."/>
        </authorList>
    </citation>
    <scope>NUCLEOTIDE SEQUENCE [LARGE SCALE GENOMIC DNA]</scope>
    <source>
        <strain evidence="17">RS831</strain>
        <tissue evidence="17">Whole body</tissue>
    </source>
</reference>
<dbReference type="AlphaFoldDB" id="A0A3S2Q7Q7"/>
<comment type="subcellular location">
    <subcellularLocation>
        <location evidence="2">Nucleus</location>
    </subcellularLocation>
</comment>
<dbReference type="FunFam" id="3.30.160.60:FF:001792">
    <property type="entry name" value="Zinc finger and BTB domain-containing 40"/>
    <property type="match status" value="1"/>
</dbReference>
<dbReference type="Proteomes" id="UP000283210">
    <property type="component" value="Chromosome 5"/>
</dbReference>
<keyword evidence="9" id="KW-0832">Ubl conjugation</keyword>
<evidence type="ECO:0000256" key="15">
    <source>
        <dbReference type="SAM" id="MobiDB-lite"/>
    </source>
</evidence>
<feature type="domain" description="C2H2-type" evidence="16">
    <location>
        <begin position="163"/>
        <end position="187"/>
    </location>
</feature>
<keyword evidence="10" id="KW-0805">Transcription regulation</keyword>
<dbReference type="Gene3D" id="3.30.160.60">
    <property type="entry name" value="Classic Zinc Finger"/>
    <property type="match status" value="6"/>
</dbReference>
<protein>
    <recommendedName>
        <fullName evidence="16">C2H2-type domain-containing protein</fullName>
    </recommendedName>
</protein>
<keyword evidence="18" id="KW-1185">Reference proteome</keyword>
<feature type="region of interest" description="Disordered" evidence="15">
    <location>
        <begin position="353"/>
        <end position="398"/>
    </location>
</feature>
<feature type="domain" description="C2H2-type" evidence="16">
    <location>
        <begin position="78"/>
        <end position="105"/>
    </location>
</feature>
<name>A0A3S2Q7Q7_ORYJA</name>
<dbReference type="PANTHER" id="PTHR24406">
    <property type="entry name" value="TRANSCRIPTIONAL REPRESSOR CTCFL-RELATED"/>
    <property type="match status" value="1"/>
</dbReference>
<evidence type="ECO:0000313" key="18">
    <source>
        <dbReference type="Proteomes" id="UP000283210"/>
    </source>
</evidence>
<keyword evidence="5" id="KW-0479">Metal-binding</keyword>
<evidence type="ECO:0000256" key="1">
    <source>
        <dbReference type="ARBA" id="ARBA00003767"/>
    </source>
</evidence>
<organism evidence="17 18">
    <name type="scientific">Oryzias javanicus</name>
    <name type="common">Javanese ricefish</name>
    <name type="synonym">Aplocheilus javanicus</name>
    <dbReference type="NCBI Taxonomy" id="123683"/>
    <lineage>
        <taxon>Eukaryota</taxon>
        <taxon>Metazoa</taxon>
        <taxon>Chordata</taxon>
        <taxon>Craniata</taxon>
        <taxon>Vertebrata</taxon>
        <taxon>Euteleostomi</taxon>
        <taxon>Actinopterygii</taxon>
        <taxon>Neopterygii</taxon>
        <taxon>Teleostei</taxon>
        <taxon>Neoteleostei</taxon>
        <taxon>Acanthomorphata</taxon>
        <taxon>Ovalentaria</taxon>
        <taxon>Atherinomorphae</taxon>
        <taxon>Beloniformes</taxon>
        <taxon>Adrianichthyidae</taxon>
        <taxon>Oryziinae</taxon>
        <taxon>Oryzias</taxon>
    </lineage>
</organism>
<dbReference type="SUPFAM" id="SSF57667">
    <property type="entry name" value="beta-beta-alpha zinc fingers"/>
    <property type="match status" value="4"/>
</dbReference>
<proteinExistence type="inferred from homology"/>
<keyword evidence="4" id="KW-1017">Isopeptide bond</keyword>
<dbReference type="FunFam" id="3.30.160.60:FF:000645">
    <property type="entry name" value="Zinc finger and BTB domain containing 40"/>
    <property type="match status" value="1"/>
</dbReference>
<feature type="domain" description="C2H2-type" evidence="16">
    <location>
        <begin position="135"/>
        <end position="162"/>
    </location>
</feature>
<feature type="domain" description="C2H2-type" evidence="16">
    <location>
        <begin position="49"/>
        <end position="77"/>
    </location>
</feature>
<comment type="similarity">
    <text evidence="3">Belongs to the krueppel C2H2-type zinc-finger protein family.</text>
</comment>
<feature type="domain" description="C2H2-type" evidence="16">
    <location>
        <begin position="106"/>
        <end position="134"/>
    </location>
</feature>
<evidence type="ECO:0000256" key="11">
    <source>
        <dbReference type="ARBA" id="ARBA00023125"/>
    </source>
</evidence>
<keyword evidence="13" id="KW-0539">Nucleus</keyword>
<keyword evidence="6" id="KW-0677">Repeat</keyword>
<dbReference type="PROSITE" id="PS00028">
    <property type="entry name" value="ZINC_FINGER_C2H2_1"/>
    <property type="match status" value="8"/>
</dbReference>
<evidence type="ECO:0000256" key="14">
    <source>
        <dbReference type="PROSITE-ProRule" id="PRU00042"/>
    </source>
</evidence>
<dbReference type="FunFam" id="3.30.160.60:FF:000909">
    <property type="entry name" value="zinc finger and BTB domain-containing protein 40"/>
    <property type="match status" value="1"/>
</dbReference>
<feature type="domain" description="C2H2-type" evidence="16">
    <location>
        <begin position="272"/>
        <end position="300"/>
    </location>
</feature>